<keyword evidence="2" id="KW-1185">Reference proteome</keyword>
<proteinExistence type="predicted"/>
<dbReference type="AlphaFoldDB" id="A0A9N9L5C0"/>
<accession>A0A9N9L5C0</accession>
<sequence>MAFRLLQIQYLKTPRDVPLLRRDMQVLIPSVVVAKVPSQAHDISAVFPHTLIGWSVYDNGLRTSTYMHTNFIFRAIHSAKDITAGDNGPLVL</sequence>
<dbReference type="Proteomes" id="UP000696280">
    <property type="component" value="Unassembled WGS sequence"/>
</dbReference>
<reference evidence="1" key="1">
    <citation type="submission" date="2021-07" db="EMBL/GenBank/DDBJ databases">
        <authorList>
            <person name="Durling M."/>
        </authorList>
    </citation>
    <scope>NUCLEOTIDE SEQUENCE</scope>
</reference>
<protein>
    <submittedName>
        <fullName evidence="1">Uncharacterized protein</fullName>
    </submittedName>
</protein>
<organism evidence="1 2">
    <name type="scientific">Hymenoscyphus fraxineus</name>
    <dbReference type="NCBI Taxonomy" id="746836"/>
    <lineage>
        <taxon>Eukaryota</taxon>
        <taxon>Fungi</taxon>
        <taxon>Dikarya</taxon>
        <taxon>Ascomycota</taxon>
        <taxon>Pezizomycotina</taxon>
        <taxon>Leotiomycetes</taxon>
        <taxon>Helotiales</taxon>
        <taxon>Helotiaceae</taxon>
        <taxon>Hymenoscyphus</taxon>
    </lineage>
</organism>
<evidence type="ECO:0000313" key="2">
    <source>
        <dbReference type="Proteomes" id="UP000696280"/>
    </source>
</evidence>
<dbReference type="OrthoDB" id="10398896at2759"/>
<dbReference type="EMBL" id="CAJVRL010000078">
    <property type="protein sequence ID" value="CAG8957297.1"/>
    <property type="molecule type" value="Genomic_DNA"/>
</dbReference>
<name>A0A9N9L5C0_9HELO</name>
<evidence type="ECO:0000313" key="1">
    <source>
        <dbReference type="EMBL" id="CAG8957297.1"/>
    </source>
</evidence>
<comment type="caution">
    <text evidence="1">The sequence shown here is derived from an EMBL/GenBank/DDBJ whole genome shotgun (WGS) entry which is preliminary data.</text>
</comment>
<gene>
    <name evidence="1" type="ORF">HYFRA_00010720</name>
</gene>